<dbReference type="InterPro" id="IPR016024">
    <property type="entry name" value="ARM-type_fold"/>
</dbReference>
<keyword evidence="8 20" id="KW-0812">Transmembrane</keyword>
<feature type="domain" description="AP-3 complex subunit beta C-terminal" evidence="21">
    <location>
        <begin position="866"/>
        <end position="1017"/>
    </location>
</feature>
<feature type="compositionally biased region" description="Low complexity" evidence="19">
    <location>
        <begin position="797"/>
        <end position="831"/>
    </location>
</feature>
<feature type="transmembrane region" description="Helical" evidence="20">
    <location>
        <begin position="1349"/>
        <end position="1369"/>
    </location>
</feature>
<keyword evidence="13" id="KW-0333">Golgi apparatus</keyword>
<evidence type="ECO:0000256" key="9">
    <source>
        <dbReference type="ARBA" id="ARBA00022847"/>
    </source>
</evidence>
<feature type="region of interest" description="Disordered" evidence="19">
    <location>
        <begin position="703"/>
        <end position="868"/>
    </location>
</feature>
<evidence type="ECO:0000256" key="20">
    <source>
        <dbReference type="SAM" id="Phobius"/>
    </source>
</evidence>
<dbReference type="GO" id="GO:0006813">
    <property type="term" value="P:potassium ion transport"/>
    <property type="evidence" value="ECO:0007669"/>
    <property type="project" value="UniProtKB-KW"/>
</dbReference>
<protein>
    <recommendedName>
        <fullName evidence="18">Solute carrier family 12 member 8</fullName>
    </recommendedName>
</protein>
<dbReference type="GO" id="GO:0015293">
    <property type="term" value="F:symporter activity"/>
    <property type="evidence" value="ECO:0007669"/>
    <property type="project" value="UniProtKB-KW"/>
</dbReference>
<feature type="compositionally biased region" description="Basic and acidic residues" evidence="19">
    <location>
        <begin position="770"/>
        <end position="794"/>
    </location>
</feature>
<comment type="similarity">
    <text evidence="5">Belongs to the SLC12A transporter family.</text>
</comment>
<dbReference type="InterPro" id="IPR029390">
    <property type="entry name" value="AP3B_C"/>
</dbReference>
<feature type="compositionally biased region" description="Polar residues" evidence="19">
    <location>
        <begin position="703"/>
        <end position="719"/>
    </location>
</feature>
<dbReference type="GO" id="GO:0005794">
    <property type="term" value="C:Golgi apparatus"/>
    <property type="evidence" value="ECO:0007669"/>
    <property type="project" value="UniProtKB-SubCell"/>
</dbReference>
<evidence type="ECO:0000256" key="8">
    <source>
        <dbReference type="ARBA" id="ARBA00022692"/>
    </source>
</evidence>
<dbReference type="GO" id="GO:0030659">
    <property type="term" value="C:cytoplasmic vesicle membrane"/>
    <property type="evidence" value="ECO:0007669"/>
    <property type="project" value="UniProtKB-SubCell"/>
</dbReference>
<evidence type="ECO:0000256" key="19">
    <source>
        <dbReference type="SAM" id="MobiDB-lite"/>
    </source>
</evidence>
<evidence type="ECO:0000256" key="10">
    <source>
        <dbReference type="ARBA" id="ARBA00022927"/>
    </source>
</evidence>
<dbReference type="SMART" id="SM01355">
    <property type="entry name" value="AP3B1_C"/>
    <property type="match status" value="1"/>
</dbReference>
<feature type="compositionally biased region" description="Basic and acidic residues" evidence="19">
    <location>
        <begin position="857"/>
        <end position="868"/>
    </location>
</feature>
<dbReference type="GO" id="GO:0016192">
    <property type="term" value="P:vesicle-mediated transport"/>
    <property type="evidence" value="ECO:0007669"/>
    <property type="project" value="InterPro"/>
</dbReference>
<dbReference type="InterPro" id="IPR056314">
    <property type="entry name" value="AP3B1/2_C"/>
</dbReference>
<evidence type="ECO:0000259" key="21">
    <source>
        <dbReference type="SMART" id="SM01355"/>
    </source>
</evidence>
<comment type="similarity">
    <text evidence="4">Belongs to the adaptor complexes large subunit family.</text>
</comment>
<keyword evidence="16" id="KW-0868">Chloride</keyword>
<evidence type="ECO:0000256" key="18">
    <source>
        <dbReference type="ARBA" id="ARBA00073711"/>
    </source>
</evidence>
<feature type="transmembrane region" description="Helical" evidence="20">
    <location>
        <begin position="1265"/>
        <end position="1288"/>
    </location>
</feature>
<evidence type="ECO:0000256" key="7">
    <source>
        <dbReference type="ARBA" id="ARBA00022538"/>
    </source>
</evidence>
<dbReference type="SUPFAM" id="SSF48371">
    <property type="entry name" value="ARM repeat"/>
    <property type="match status" value="1"/>
</dbReference>
<feature type="transmembrane region" description="Helical" evidence="20">
    <location>
        <begin position="1376"/>
        <end position="1397"/>
    </location>
</feature>
<feature type="transmembrane region" description="Helical" evidence="20">
    <location>
        <begin position="1230"/>
        <end position="1253"/>
    </location>
</feature>
<feature type="compositionally biased region" description="Low complexity" evidence="19">
    <location>
        <begin position="318"/>
        <end position="334"/>
    </location>
</feature>
<keyword evidence="23" id="KW-1185">Reference proteome</keyword>
<evidence type="ECO:0000256" key="17">
    <source>
        <dbReference type="ARBA" id="ARBA00023329"/>
    </source>
</evidence>
<feature type="compositionally biased region" description="Acidic residues" evidence="19">
    <location>
        <begin position="299"/>
        <end position="310"/>
    </location>
</feature>
<feature type="compositionally biased region" description="Acidic residues" evidence="19">
    <location>
        <begin position="277"/>
        <end position="286"/>
    </location>
</feature>
<evidence type="ECO:0000256" key="4">
    <source>
        <dbReference type="ARBA" id="ARBA00006613"/>
    </source>
</evidence>
<feature type="region of interest" description="Disordered" evidence="19">
    <location>
        <begin position="275"/>
        <end position="335"/>
    </location>
</feature>
<keyword evidence="17" id="KW-0968">Cytoplasmic vesicle</keyword>
<dbReference type="GO" id="GO:0006886">
    <property type="term" value="P:intracellular protein transport"/>
    <property type="evidence" value="ECO:0007669"/>
    <property type="project" value="InterPro"/>
</dbReference>
<evidence type="ECO:0000256" key="15">
    <source>
        <dbReference type="ARBA" id="ARBA00023136"/>
    </source>
</evidence>
<feature type="compositionally biased region" description="Polar residues" evidence="19">
    <location>
        <begin position="1649"/>
        <end position="1673"/>
    </location>
</feature>
<feature type="transmembrane region" description="Helical" evidence="20">
    <location>
        <begin position="1553"/>
        <end position="1571"/>
    </location>
</feature>
<keyword evidence="6" id="KW-0813">Transport</keyword>
<keyword evidence="10" id="KW-0653">Protein transport</keyword>
<evidence type="ECO:0000256" key="1">
    <source>
        <dbReference type="ARBA" id="ARBA00004141"/>
    </source>
</evidence>
<feature type="transmembrane region" description="Helical" evidence="20">
    <location>
        <begin position="1577"/>
        <end position="1599"/>
    </location>
</feature>
<feature type="compositionally biased region" description="Acidic residues" evidence="19">
    <location>
        <begin position="832"/>
        <end position="843"/>
    </location>
</feature>
<accession>A0A0L0CP30</accession>
<dbReference type="OrthoDB" id="2020542at2759"/>
<name>A0A0L0CP30_LUCCU</name>
<feature type="transmembrane region" description="Helical" evidence="20">
    <location>
        <begin position="1427"/>
        <end position="1449"/>
    </location>
</feature>
<dbReference type="Pfam" id="PF01602">
    <property type="entry name" value="Adaptin_N"/>
    <property type="match status" value="1"/>
</dbReference>
<feature type="transmembrane region" description="Helical" evidence="20">
    <location>
        <begin position="1746"/>
        <end position="1770"/>
    </location>
</feature>
<dbReference type="InterPro" id="IPR026739">
    <property type="entry name" value="AP_beta"/>
</dbReference>
<evidence type="ECO:0000256" key="12">
    <source>
        <dbReference type="ARBA" id="ARBA00022989"/>
    </source>
</evidence>
<evidence type="ECO:0000256" key="11">
    <source>
        <dbReference type="ARBA" id="ARBA00022958"/>
    </source>
</evidence>
<evidence type="ECO:0000256" key="16">
    <source>
        <dbReference type="ARBA" id="ARBA00023214"/>
    </source>
</evidence>
<keyword evidence="11" id="KW-0630">Potassium</keyword>
<dbReference type="InterPro" id="IPR004841">
    <property type="entry name" value="AA-permease/SLC12A_dom"/>
</dbReference>
<comment type="subcellular location">
    <subcellularLocation>
        <location evidence="2">Cytoplasmic vesicle membrane</location>
        <topology evidence="2">Peripheral membrane protein</topology>
        <orientation evidence="2">Cytoplasmic side</orientation>
    </subcellularLocation>
    <subcellularLocation>
        <location evidence="3">Golgi apparatus</location>
    </subcellularLocation>
    <subcellularLocation>
        <location evidence="1">Membrane</location>
        <topology evidence="1">Multi-pass membrane protein</topology>
    </subcellularLocation>
</comment>
<dbReference type="Pfam" id="PF24080">
    <property type="entry name" value="AP3B1_C_2"/>
    <property type="match status" value="1"/>
</dbReference>
<dbReference type="GO" id="GO:0030117">
    <property type="term" value="C:membrane coat"/>
    <property type="evidence" value="ECO:0007669"/>
    <property type="project" value="InterPro"/>
</dbReference>
<keyword evidence="7" id="KW-0633">Potassium transport</keyword>
<feature type="compositionally biased region" description="Low complexity" evidence="19">
    <location>
        <begin position="748"/>
        <end position="764"/>
    </location>
</feature>
<dbReference type="Proteomes" id="UP000037069">
    <property type="component" value="Unassembled WGS sequence"/>
</dbReference>
<evidence type="ECO:0000313" key="23">
    <source>
        <dbReference type="Proteomes" id="UP000037069"/>
    </source>
</evidence>
<dbReference type="Pfam" id="PF00324">
    <property type="entry name" value="AA_permease"/>
    <property type="match status" value="1"/>
</dbReference>
<evidence type="ECO:0000256" key="6">
    <source>
        <dbReference type="ARBA" id="ARBA00022448"/>
    </source>
</evidence>
<dbReference type="InterPro" id="IPR002553">
    <property type="entry name" value="Clathrin/coatomer_adapt-like_N"/>
</dbReference>
<feature type="region of interest" description="Disordered" evidence="19">
    <location>
        <begin position="1649"/>
        <end position="1691"/>
    </location>
</feature>
<dbReference type="Pfam" id="PF14796">
    <property type="entry name" value="AP3B1_C"/>
    <property type="match status" value="1"/>
</dbReference>
<feature type="transmembrane region" description="Helical" evidence="20">
    <location>
        <begin position="1461"/>
        <end position="1481"/>
    </location>
</feature>
<evidence type="ECO:0000256" key="14">
    <source>
        <dbReference type="ARBA" id="ARBA00023065"/>
    </source>
</evidence>
<evidence type="ECO:0000256" key="13">
    <source>
        <dbReference type="ARBA" id="ARBA00023034"/>
    </source>
</evidence>
<keyword evidence="14" id="KW-0406">Ion transport</keyword>
<dbReference type="InterPro" id="IPR011989">
    <property type="entry name" value="ARM-like"/>
</dbReference>
<evidence type="ECO:0000256" key="2">
    <source>
        <dbReference type="ARBA" id="ARBA00004180"/>
    </source>
</evidence>
<evidence type="ECO:0000256" key="5">
    <source>
        <dbReference type="ARBA" id="ARBA00010593"/>
    </source>
</evidence>
<feature type="transmembrane region" description="Helical" evidence="20">
    <location>
        <begin position="1493"/>
        <end position="1512"/>
    </location>
</feature>
<dbReference type="PANTHER" id="PTHR11134">
    <property type="entry name" value="ADAPTOR COMPLEX SUBUNIT BETA FAMILY MEMBER"/>
    <property type="match status" value="1"/>
</dbReference>
<dbReference type="STRING" id="7375.A0A0L0CP30"/>
<reference evidence="22 23" key="1">
    <citation type="journal article" date="2015" name="Nat. Commun.">
        <title>Lucilia cuprina genome unlocks parasitic fly biology to underpin future interventions.</title>
        <authorList>
            <person name="Anstead C.A."/>
            <person name="Korhonen P.K."/>
            <person name="Young N.D."/>
            <person name="Hall R.S."/>
            <person name="Jex A.R."/>
            <person name="Murali S.C."/>
            <person name="Hughes D.S."/>
            <person name="Lee S.F."/>
            <person name="Perry T."/>
            <person name="Stroehlein A.J."/>
            <person name="Ansell B.R."/>
            <person name="Breugelmans B."/>
            <person name="Hofmann A."/>
            <person name="Qu J."/>
            <person name="Dugan S."/>
            <person name="Lee S.L."/>
            <person name="Chao H."/>
            <person name="Dinh H."/>
            <person name="Han Y."/>
            <person name="Doddapaneni H.V."/>
            <person name="Worley K.C."/>
            <person name="Muzny D.M."/>
            <person name="Ioannidis P."/>
            <person name="Waterhouse R.M."/>
            <person name="Zdobnov E.M."/>
            <person name="James P.J."/>
            <person name="Bagnall N.H."/>
            <person name="Kotze A.C."/>
            <person name="Gibbs R.A."/>
            <person name="Richards S."/>
            <person name="Batterham P."/>
            <person name="Gasser R.B."/>
        </authorList>
    </citation>
    <scope>NUCLEOTIDE SEQUENCE [LARGE SCALE GENOMIC DNA]</scope>
    <source>
        <strain evidence="22 23">LS</strain>
        <tissue evidence="22">Full body</tissue>
    </source>
</reference>
<dbReference type="EMBL" id="JRES01000104">
    <property type="protein sequence ID" value="KNC34090.1"/>
    <property type="molecule type" value="Genomic_DNA"/>
</dbReference>
<dbReference type="Gene3D" id="1.25.10.10">
    <property type="entry name" value="Leucine-rich Repeat Variant"/>
    <property type="match status" value="1"/>
</dbReference>
<sequence length="1853" mass="204843">MLSSSSPITLAGSLNSTTSAAMQQQSNAFSAYGDKAQMGLDIEYGTDPASGAIFKYEGRKHDDLKQMLDSNKDGLKLEAMKRIIGMIARGRDASDLFPAVVKNVVSKNIEVKKLVYVYLVRYAEEQQDLALLSISTFQRALKDPNQLIRASALRVLSSVRVAMIVPIVMLAIRDSASDMSPYVRKTAAHAIPKLYSIDPEQKDELVTVIEKLLSDRTTLVVGSAVMAFEEVCPERVDLIHKNYRKLCNLLVDVDEWGQVIIINMLTRYARTQFVDPNADEPSEDENAQSSEENKKFYDDSEESDSNTSDDEGNKKTKSNQNNKKQSSTSSPSSSYHVDLDHRLLLRQTKPLLQSRNASVVMAVAQLYHHVAPRQEVQIIAKALIRLLRSNKEVQSVVLTCIASMSTKRKAIFEPHIKSFFVRTSDPTHIKLLKLEILTNLASAASISLILREFQTYISSSDRPFVAATIQAIGRCAGTIKEVTETCLSGLVHLLSNRDEHVVAESVVVIKKLLQTKAAQHYDIISQMAKLLDFIKVPAARSAIIWLIGEYSEKVPKIAPDVLRKMAKTFVDEEDAVKLQVLNLSVKLYLTNPQQTSLLCQYVFTLARYDVNYDIRDRARFLKQFIFPSNGKSNVLSEVAKKVFLSAKPAPTLESKYHTRNLYQLGSLSHYLNMRCSGYNDLPSFPQQPSDASVRNVEGFMQENPSRMSNHMSNNQPQHTPQKENNSKQKKSKKPENSFFSESEDKSSEYSSSSESSSGSSTSSESDSDDENKNETTTKTVVAKEVHNNNKKIVDLKANNNNNIVNNANGSGTSDSESSSSYGSSSSSASESSETESDSESEEETPAKNNNKNANSIKTEKENQKEQKSNLDLLLDLDDIPPIGPVMTPSLGGFLTPGTPLAASHTAALIPQPMANRIDLVGPSYIAYNYKELLNKLSGHGLQVSYRYTRSPHLYSSAMVSIELQFVNQGTDEISNIQMGQKSLPPGMQMQEFAPINILNPGQCATSVMGVDFNDSTHAIDFEICSNSGTSRVTFKPIIGELVRSVHITETLFKEERLKLRGMNEHQTKLKLKQDTVEATTLKQKIFECINVAAINGNNDNPTYNFVGQTMTSKSLVLITCDWSQSSDELVVQHTKHWSMSNSAATNGANGGSRRAQQVDWNRFGLGNEDDGEVVVANFRQRANTGGFIDLGNEHTYASGGHQASGANEIFAQEQGDKPWWRSNFFISQPVLFGTWDGVFTSCLINVFGVIVFLRSGWIVAQAGILNAILIIFCTVVIALVSVLSAVGICERCRVESGGVYFLIAHTLGSRFGGSLGLLYCFGQAVGCALNVMGFGESMAGLVGLEDNKWAIRGFATAAVLLLGCINVAGVKWVIKLQFILLMILLVSALDFMVGSFIGEDRENGFDGWASNNFVLNFWPKYEDGYSWFRVFGVFFPTVTGVLSGINMSGDLRAPSTDIPNGTLAAFGTSTFLYMVFLLFLGSTCQRETLLTDFMIVVKVSAVHLLLVAGIYVSSMSSCLGAMYGTPRVLQSIAKESVIPGIDILAKGRGPNKVPLYSMGVVAVVTVTFIIVGDINFLAPIVTMPFLLTYACIDYSYFALAQTFDIQEQREERFRIQASSPSYETRRYGATQEGNDLDLLFPDRVRHKNLQSPQNSPLHVPSNTNNATQQNGNVPTEATSSTSNAASYAEGVNSTNVEDNLETVTTQDNEDEEPIAPIRPPIHSKTKNWYSGYCNRWASLLGAFTKILVMLLVNWYYALTCFVVVFVIWFYVGTANPAVKPGLTAEFNFFAWLKSVIFRCFGKRMHEYEQIVVTPSCPGVDLSPTQLNEDNEDFSQRRRYHHSSVVEGHLVNDI</sequence>
<organism evidence="22 23">
    <name type="scientific">Lucilia cuprina</name>
    <name type="common">Green bottle fly</name>
    <name type="synonym">Australian sheep blowfly</name>
    <dbReference type="NCBI Taxonomy" id="7375"/>
    <lineage>
        <taxon>Eukaryota</taxon>
        <taxon>Metazoa</taxon>
        <taxon>Ecdysozoa</taxon>
        <taxon>Arthropoda</taxon>
        <taxon>Hexapoda</taxon>
        <taxon>Insecta</taxon>
        <taxon>Pterygota</taxon>
        <taxon>Neoptera</taxon>
        <taxon>Endopterygota</taxon>
        <taxon>Diptera</taxon>
        <taxon>Brachycera</taxon>
        <taxon>Muscomorpha</taxon>
        <taxon>Oestroidea</taxon>
        <taxon>Calliphoridae</taxon>
        <taxon>Luciliinae</taxon>
        <taxon>Lucilia</taxon>
    </lineage>
</organism>
<dbReference type="FunFam" id="1.20.1740.10:FF:000030">
    <property type="entry name" value="solute carrier family 12 member 8"/>
    <property type="match status" value="1"/>
</dbReference>
<proteinExistence type="inferred from homology"/>
<keyword evidence="9" id="KW-0769">Symport</keyword>
<keyword evidence="12 20" id="KW-1133">Transmembrane helix</keyword>
<evidence type="ECO:0000313" key="22">
    <source>
        <dbReference type="EMBL" id="KNC34090.1"/>
    </source>
</evidence>
<comment type="caution">
    <text evidence="22">The sequence shown here is derived from an EMBL/GenBank/DDBJ whole genome shotgun (WGS) entry which is preliminary data.</text>
</comment>
<feature type="compositionally biased region" description="Low complexity" evidence="19">
    <location>
        <begin position="1675"/>
        <end position="1688"/>
    </location>
</feature>
<gene>
    <name evidence="22" type="ORF">FF38_06457</name>
</gene>
<dbReference type="Gene3D" id="1.20.1740.10">
    <property type="entry name" value="Amino acid/polyamine transporter I"/>
    <property type="match status" value="1"/>
</dbReference>
<evidence type="ECO:0000256" key="3">
    <source>
        <dbReference type="ARBA" id="ARBA00004555"/>
    </source>
</evidence>
<keyword evidence="15 20" id="KW-0472">Membrane</keyword>